<evidence type="ECO:0000313" key="2">
    <source>
        <dbReference type="Proteomes" id="UP000284375"/>
    </source>
</evidence>
<dbReference type="AlphaFoldDB" id="A0A423VQH2"/>
<proteinExistence type="predicted"/>
<organism evidence="1 2">
    <name type="scientific">Cytospora chrysosperma</name>
    <name type="common">Cytospora canker fungus</name>
    <name type="synonym">Sphaeria chrysosperma</name>
    <dbReference type="NCBI Taxonomy" id="252740"/>
    <lineage>
        <taxon>Eukaryota</taxon>
        <taxon>Fungi</taxon>
        <taxon>Dikarya</taxon>
        <taxon>Ascomycota</taxon>
        <taxon>Pezizomycotina</taxon>
        <taxon>Sordariomycetes</taxon>
        <taxon>Sordariomycetidae</taxon>
        <taxon>Diaporthales</taxon>
        <taxon>Cytosporaceae</taxon>
        <taxon>Cytospora</taxon>
    </lineage>
</organism>
<comment type="caution">
    <text evidence="1">The sequence shown here is derived from an EMBL/GenBank/DDBJ whole genome shotgun (WGS) entry which is preliminary data.</text>
</comment>
<dbReference type="EMBL" id="LJZO01000033">
    <property type="protein sequence ID" value="ROV93284.1"/>
    <property type="molecule type" value="Genomic_DNA"/>
</dbReference>
<dbReference type="OrthoDB" id="4763319at2759"/>
<gene>
    <name evidence="1" type="ORF">VSDG_06850</name>
</gene>
<evidence type="ECO:0000313" key="1">
    <source>
        <dbReference type="EMBL" id="ROV93284.1"/>
    </source>
</evidence>
<dbReference type="Proteomes" id="UP000284375">
    <property type="component" value="Unassembled WGS sequence"/>
</dbReference>
<accession>A0A423VQH2</accession>
<reference evidence="1 2" key="1">
    <citation type="submission" date="2015-09" db="EMBL/GenBank/DDBJ databases">
        <title>Host preference determinants of Valsa canker pathogens revealed by comparative genomics.</title>
        <authorList>
            <person name="Yin Z."/>
            <person name="Huang L."/>
        </authorList>
    </citation>
    <scope>NUCLEOTIDE SEQUENCE [LARGE SCALE GENOMIC DNA]</scope>
    <source>
        <strain evidence="1 2">YSFL</strain>
    </source>
</reference>
<name>A0A423VQH2_CYTCH</name>
<protein>
    <submittedName>
        <fullName evidence="1">Uncharacterized protein</fullName>
    </submittedName>
</protein>
<keyword evidence="2" id="KW-1185">Reference proteome</keyword>
<sequence length="288" mass="32901">MASSTEQAVIMDPLPQGPSCLLLNRAPREIRDMIYRFTFRGAKVSHKSWIFIKPITDPSQLLFTCRQIYNEARPVLCSEVRLVHYIIPPDPDLGAVLSDFNKAHVRHLITHMYDWSYPYQIQDFLSQFPSLRTCILPRSNKVLKPPEWNAIFKNEQSVLADIVEDCLLGQIPESFASGVHRFKKVGDDEWEVICENGKAIPMPSGMNSHSLTGPQTCLLKMGLAGFAERITFCRKFIYRERSYNTRIMVGFLNYTTGKFFLREGGGFNDADDDEGYRRVMSKETATDG</sequence>